<dbReference type="PANTHER" id="PTHR43591:SF10">
    <property type="entry name" value="ABC TRANSMEMBRANE TYPE-1 DOMAIN-CONTAINING PROTEIN-RELATED"/>
    <property type="match status" value="1"/>
</dbReference>
<dbReference type="RefSeq" id="XP_959355.2">
    <property type="nucleotide sequence ID" value="XM_954262.3"/>
</dbReference>
<dbReference type="HOGENOM" id="CLU_010595_0_0_1"/>
<dbReference type="PANTHER" id="PTHR43591">
    <property type="entry name" value="METHYLTRANSFERASE"/>
    <property type="match status" value="1"/>
</dbReference>
<evidence type="ECO:0000313" key="4">
    <source>
        <dbReference type="Proteomes" id="UP000001805"/>
    </source>
</evidence>
<dbReference type="OMA" id="FILFMAH"/>
<reference evidence="3 4" key="1">
    <citation type="journal article" date="2003" name="Nature">
        <title>The genome sequence of the filamentous fungus Neurospora crassa.</title>
        <authorList>
            <person name="Galagan J.E."/>
            <person name="Calvo S.E."/>
            <person name="Borkovich K.A."/>
            <person name="Selker E.U."/>
            <person name="Read N.D."/>
            <person name="Jaffe D."/>
            <person name="FitzHugh W."/>
            <person name="Ma L.J."/>
            <person name="Smirnov S."/>
            <person name="Purcell S."/>
            <person name="Rehman B."/>
            <person name="Elkins T."/>
            <person name="Engels R."/>
            <person name="Wang S."/>
            <person name="Nielsen C.B."/>
            <person name="Butler J."/>
            <person name="Endrizzi M."/>
            <person name="Qui D."/>
            <person name="Ianakiev P."/>
            <person name="Bell-Pedersen D."/>
            <person name="Nelson M.A."/>
            <person name="Werner-Washburne M."/>
            <person name="Selitrennikoff C.P."/>
            <person name="Kinsey J.A."/>
            <person name="Braun E.L."/>
            <person name="Zelter A."/>
            <person name="Schulte U."/>
            <person name="Kothe G.O."/>
            <person name="Jedd G."/>
            <person name="Mewes W."/>
            <person name="Staben C."/>
            <person name="Marcotte E."/>
            <person name="Greenberg D."/>
            <person name="Roy A."/>
            <person name="Foley K."/>
            <person name="Naylor J."/>
            <person name="Stange-Thomann N."/>
            <person name="Barrett R."/>
            <person name="Gnerre S."/>
            <person name="Kamal M."/>
            <person name="Kamvysselis M."/>
            <person name="Mauceli E."/>
            <person name="Bielke C."/>
            <person name="Rudd S."/>
            <person name="Frishman D."/>
            <person name="Krystofova S."/>
            <person name="Rasmussen C."/>
            <person name="Metzenberg R.L."/>
            <person name="Perkins D.D."/>
            <person name="Kroken S."/>
            <person name="Cogoni C."/>
            <person name="Macino G."/>
            <person name="Catcheside D."/>
            <person name="Li W."/>
            <person name="Pratt R.J."/>
            <person name="Osmani S.A."/>
            <person name="DeSouza C.P."/>
            <person name="Glass L."/>
            <person name="Orbach M.J."/>
            <person name="Berglund J.A."/>
            <person name="Voelker R."/>
            <person name="Yarden O."/>
            <person name="Plamann M."/>
            <person name="Seiler S."/>
            <person name="Dunlap J."/>
            <person name="Radford A."/>
            <person name="Aramayo R."/>
            <person name="Natvig D.O."/>
            <person name="Alex L.A."/>
            <person name="Mannhaupt G."/>
            <person name="Ebbole D.J."/>
            <person name="Freitag M."/>
            <person name="Paulsen I."/>
            <person name="Sachs M.S."/>
            <person name="Lander E.S."/>
            <person name="Nusbaum C."/>
            <person name="Birren B."/>
        </authorList>
    </citation>
    <scope>NUCLEOTIDE SEQUENCE [LARGE SCALE GENOMIC DNA]</scope>
    <source>
        <strain evidence="4">ATCC 24698 / 74-OR23-1A / CBS 708.71 / DSM 1257 / FGSC 987</strain>
    </source>
</reference>
<accession>Q7S3W0</accession>
<dbReference type="OrthoDB" id="2013972at2759"/>
<gene>
    <name evidence="3" type="ORF">NCU04907</name>
</gene>
<evidence type="ECO:0008006" key="5">
    <source>
        <dbReference type="Google" id="ProtNLM"/>
    </source>
</evidence>
<dbReference type="GeneID" id="3875550"/>
<dbReference type="Pfam" id="PF13489">
    <property type="entry name" value="Methyltransf_23"/>
    <property type="match status" value="1"/>
</dbReference>
<dbReference type="VEuPathDB" id="FungiDB:NCU04907"/>
<dbReference type="Proteomes" id="UP000001805">
    <property type="component" value="Chromosome 4, Linkage Group IV"/>
</dbReference>
<dbReference type="KEGG" id="ncr:NCU04907"/>
<organism evidence="3 4">
    <name type="scientific">Neurospora crassa (strain ATCC 24698 / 74-OR23-1A / CBS 708.71 / DSM 1257 / FGSC 987)</name>
    <dbReference type="NCBI Taxonomy" id="367110"/>
    <lineage>
        <taxon>Eukaryota</taxon>
        <taxon>Fungi</taxon>
        <taxon>Dikarya</taxon>
        <taxon>Ascomycota</taxon>
        <taxon>Pezizomycotina</taxon>
        <taxon>Sordariomycetes</taxon>
        <taxon>Sordariomycetidae</taxon>
        <taxon>Sordariales</taxon>
        <taxon>Sordariaceae</taxon>
        <taxon>Neurospora</taxon>
    </lineage>
</organism>
<sequence length="376" mass="41733">MSSSAQSPRSPKSPQSPQSPTGKATSPAPAAAPAPLSAAAQTAAGILPATHWTEQPLPEDDVDDGASSLGSFNSTTASISSSIFHYREVHGRTYHAEMGRAEAWQPNDQRHLDAMELVHHAVMVTLGGKLFSSPLEPKKVQKVLDVATGAGLWAIDFADEFPNAEVIGTDVSPIQPSWVPPNVKFELEDCNQEWTWPENTFDFVNLRLLVGIVDDWYALFRNAYRVAKPGSYVESYDTGCHLLSDDGTVKEGSALEQWGKVFREGGKKLGRTFTIYEEDLQRKGMEAAGFVDIEFKDIILPYGGWHSDKELAEIGVWWKMAIEADLEGYVNYIWNNVLGWTPDEAKAFTRHVRRDMNNPNIHGYLMARVVWGRKPE</sequence>
<dbReference type="AlphaFoldDB" id="Q7S3W0"/>
<dbReference type="InterPro" id="IPR029063">
    <property type="entry name" value="SAM-dependent_MTases_sf"/>
</dbReference>
<evidence type="ECO:0000313" key="3">
    <source>
        <dbReference type="EMBL" id="EAA30119.2"/>
    </source>
</evidence>
<protein>
    <recommendedName>
        <fullName evidence="5">S-adenosyl-L-methionine-dependent methyltransferase</fullName>
    </recommendedName>
</protein>
<keyword evidence="4" id="KW-1185">Reference proteome</keyword>
<dbReference type="InParanoid" id="Q7S3W0"/>
<dbReference type="SUPFAM" id="SSF53335">
    <property type="entry name" value="S-adenosyl-L-methionine-dependent methyltransferases"/>
    <property type="match status" value="1"/>
</dbReference>
<evidence type="ECO:0000256" key="2">
    <source>
        <dbReference type="SAM" id="MobiDB-lite"/>
    </source>
</evidence>
<dbReference type="CDD" id="cd02440">
    <property type="entry name" value="AdoMet_MTases"/>
    <property type="match status" value="1"/>
</dbReference>
<name>Q7S3W0_NEUCR</name>
<dbReference type="EMBL" id="CM002239">
    <property type="protein sequence ID" value="EAA30119.2"/>
    <property type="molecule type" value="Genomic_DNA"/>
</dbReference>
<dbReference type="STRING" id="367110.Q7S3W0"/>
<dbReference type="PaxDb" id="5141-EFNCRP00000004809"/>
<evidence type="ECO:0000256" key="1">
    <source>
        <dbReference type="ARBA" id="ARBA00038158"/>
    </source>
</evidence>
<proteinExistence type="inferred from homology"/>
<dbReference type="GO" id="GO:0008168">
    <property type="term" value="F:methyltransferase activity"/>
    <property type="evidence" value="ECO:0000318"/>
    <property type="project" value="GO_Central"/>
</dbReference>
<comment type="similarity">
    <text evidence="1">Belongs to the methyltransferase superfamily. LaeA methyltransferase family.</text>
</comment>
<feature type="region of interest" description="Disordered" evidence="2">
    <location>
        <begin position="1"/>
        <end position="41"/>
    </location>
</feature>
<dbReference type="Gene3D" id="3.40.50.150">
    <property type="entry name" value="Vaccinia Virus protein VP39"/>
    <property type="match status" value="1"/>
</dbReference>